<dbReference type="EMBL" id="JAEUBG010004667">
    <property type="protein sequence ID" value="KAH3680756.1"/>
    <property type="molecule type" value="Genomic_DNA"/>
</dbReference>
<reference evidence="1" key="1">
    <citation type="journal article" date="2021" name="Open Biol.">
        <title>Shared evolutionary footprints suggest mitochondrial oxidative damage underlies multiple complex I losses in fungi.</title>
        <authorList>
            <person name="Schikora-Tamarit M.A."/>
            <person name="Marcet-Houben M."/>
            <person name="Nosek J."/>
            <person name="Gabaldon T."/>
        </authorList>
    </citation>
    <scope>NUCLEOTIDE SEQUENCE</scope>
    <source>
        <strain evidence="1">CBS2887</strain>
    </source>
</reference>
<dbReference type="AlphaFoldDB" id="A0A9P8PYN3"/>
<dbReference type="InterPro" id="IPR011008">
    <property type="entry name" value="Dimeric_a/b-barrel"/>
</dbReference>
<evidence type="ECO:0008006" key="3">
    <source>
        <dbReference type="Google" id="ProtNLM"/>
    </source>
</evidence>
<dbReference type="PANTHER" id="PTHR33606">
    <property type="entry name" value="PROTEIN YCII"/>
    <property type="match status" value="1"/>
</dbReference>
<name>A0A9P8PYN3_WICPI</name>
<dbReference type="InterPro" id="IPR051807">
    <property type="entry name" value="Sec-metab_biosynth-assoc"/>
</dbReference>
<dbReference type="SUPFAM" id="SSF54909">
    <property type="entry name" value="Dimeric alpha+beta barrel"/>
    <property type="match status" value="1"/>
</dbReference>
<gene>
    <name evidence="1" type="ORF">WICPIJ_008117</name>
</gene>
<dbReference type="PANTHER" id="PTHR33606:SF3">
    <property type="entry name" value="PROTEIN YCII"/>
    <property type="match status" value="1"/>
</dbReference>
<organism evidence="1 2">
    <name type="scientific">Wickerhamomyces pijperi</name>
    <name type="common">Yeast</name>
    <name type="synonym">Pichia pijperi</name>
    <dbReference type="NCBI Taxonomy" id="599730"/>
    <lineage>
        <taxon>Eukaryota</taxon>
        <taxon>Fungi</taxon>
        <taxon>Dikarya</taxon>
        <taxon>Ascomycota</taxon>
        <taxon>Saccharomycotina</taxon>
        <taxon>Saccharomycetes</taxon>
        <taxon>Phaffomycetales</taxon>
        <taxon>Wickerhamomycetaceae</taxon>
        <taxon>Wickerhamomyces</taxon>
    </lineage>
</organism>
<proteinExistence type="predicted"/>
<reference evidence="1" key="2">
    <citation type="submission" date="2021-01" db="EMBL/GenBank/DDBJ databases">
        <authorList>
            <person name="Schikora-Tamarit M.A."/>
        </authorList>
    </citation>
    <scope>NUCLEOTIDE SEQUENCE</scope>
    <source>
        <strain evidence="1">CBS2887</strain>
    </source>
</reference>
<dbReference type="Proteomes" id="UP000774326">
    <property type="component" value="Unassembled WGS sequence"/>
</dbReference>
<accession>A0A9P8PYN3</accession>
<keyword evidence="2" id="KW-1185">Reference proteome</keyword>
<evidence type="ECO:0000313" key="2">
    <source>
        <dbReference type="Proteomes" id="UP000774326"/>
    </source>
</evidence>
<dbReference type="OrthoDB" id="5519740at2759"/>
<comment type="caution">
    <text evidence="1">The sequence shown here is derived from an EMBL/GenBank/DDBJ whole genome shotgun (WGS) entry which is preliminary data.</text>
</comment>
<protein>
    <recommendedName>
        <fullName evidence="3">YCII-related domain-containing protein</fullName>
    </recommendedName>
</protein>
<evidence type="ECO:0000313" key="1">
    <source>
        <dbReference type="EMBL" id="KAH3680756.1"/>
    </source>
</evidence>
<dbReference type="Gene3D" id="3.30.70.1060">
    <property type="entry name" value="Dimeric alpha+beta barrel"/>
    <property type="match status" value="1"/>
</dbReference>
<sequence length="143" mass="16106">MLKLQSFPRSRTVLLSTARLFSHASINQKSVEWFAYIPERPNTDRSAFRAKHLENIHQAILNGKKITHGGALFTEVPIPGEPLPAFAGSVVQMEAESKEEVLKFLEQDVYNKMGVWDLKRAVILPCAIAFSIPRDVFAAKEKK</sequence>